<dbReference type="InterPro" id="IPR036291">
    <property type="entry name" value="NAD(P)-bd_dom_sf"/>
</dbReference>
<dbReference type="InterPro" id="IPR052178">
    <property type="entry name" value="Sec_Metab_Biosynth_SDR"/>
</dbReference>
<dbReference type="Proteomes" id="UP000009131">
    <property type="component" value="Unassembled WGS sequence"/>
</dbReference>
<evidence type="ECO:0000256" key="5">
    <source>
        <dbReference type="SAM" id="MobiDB-lite"/>
    </source>
</evidence>
<dbReference type="AlphaFoldDB" id="G7EB68"/>
<reference evidence="6 7" key="1">
    <citation type="journal article" date="2011" name="J. Gen. Appl. Microbiol.">
        <title>Draft genome sequencing of the enigmatic basidiomycete Mixia osmundae.</title>
        <authorList>
            <person name="Nishida H."/>
            <person name="Nagatsuka Y."/>
            <person name="Sugiyama J."/>
        </authorList>
    </citation>
    <scope>NUCLEOTIDE SEQUENCE [LARGE SCALE GENOMIC DNA]</scope>
    <source>
        <strain evidence="7">CBS 9802 / IAM 14324 / JCM 22182 / KY 12970</strain>
    </source>
</reference>
<accession>G7EB68</accession>
<keyword evidence="3" id="KW-0560">Oxidoreductase</keyword>
<dbReference type="InterPro" id="IPR002347">
    <property type="entry name" value="SDR_fam"/>
</dbReference>
<dbReference type="RefSeq" id="XP_014565117.1">
    <property type="nucleotide sequence ID" value="XM_014709631.1"/>
</dbReference>
<dbReference type="Gene3D" id="3.40.50.720">
    <property type="entry name" value="NAD(P)-binding Rossmann-like Domain"/>
    <property type="match status" value="1"/>
</dbReference>
<evidence type="ECO:0000256" key="1">
    <source>
        <dbReference type="ARBA" id="ARBA00006484"/>
    </source>
</evidence>
<feature type="compositionally biased region" description="Polar residues" evidence="5">
    <location>
        <begin position="236"/>
        <end position="254"/>
    </location>
</feature>
<proteinExistence type="inferred from homology"/>
<gene>
    <name evidence="6" type="primary">Mo06781</name>
    <name evidence="6" type="ORF">E5Q_06781</name>
</gene>
<dbReference type="HOGENOM" id="CLU_010194_12_0_1"/>
<comment type="similarity">
    <text evidence="1 4">Belongs to the short-chain dehydrogenases/reductases (SDR) family.</text>
</comment>
<evidence type="ECO:0000256" key="3">
    <source>
        <dbReference type="ARBA" id="ARBA00023002"/>
    </source>
</evidence>
<dbReference type="InParanoid" id="G7EB68"/>
<keyword evidence="2" id="KW-0521">NADP</keyword>
<reference evidence="6 7" key="2">
    <citation type="journal article" date="2012" name="Open Biol.">
        <title>Characteristics of nucleosomes and linker DNA regions on the genome of the basidiomycete Mixia osmundae revealed by mono- and dinucleosome mapping.</title>
        <authorList>
            <person name="Nishida H."/>
            <person name="Kondo S."/>
            <person name="Matsumoto T."/>
            <person name="Suzuki Y."/>
            <person name="Yoshikawa H."/>
            <person name="Taylor T.D."/>
            <person name="Sugiyama J."/>
        </authorList>
    </citation>
    <scope>NUCLEOTIDE SEQUENCE [LARGE SCALE GENOMIC DNA]</scope>
    <source>
        <strain evidence="7">CBS 9802 / IAM 14324 / JCM 22182 / KY 12970</strain>
    </source>
</reference>
<comment type="caution">
    <text evidence="6">The sequence shown here is derived from an EMBL/GenBank/DDBJ whole genome shotgun (WGS) entry which is preliminary data.</text>
</comment>
<evidence type="ECO:0000313" key="7">
    <source>
        <dbReference type="Proteomes" id="UP000009131"/>
    </source>
</evidence>
<organism evidence="6 7">
    <name type="scientific">Mixia osmundae (strain CBS 9802 / IAM 14324 / JCM 22182 / KY 12970)</name>
    <dbReference type="NCBI Taxonomy" id="764103"/>
    <lineage>
        <taxon>Eukaryota</taxon>
        <taxon>Fungi</taxon>
        <taxon>Dikarya</taxon>
        <taxon>Basidiomycota</taxon>
        <taxon>Pucciniomycotina</taxon>
        <taxon>Mixiomycetes</taxon>
        <taxon>Mixiales</taxon>
        <taxon>Mixiaceae</taxon>
        <taxon>Mixia</taxon>
    </lineage>
</organism>
<dbReference type="PRINTS" id="PR00081">
    <property type="entry name" value="GDHRDH"/>
</dbReference>
<dbReference type="PROSITE" id="PS00061">
    <property type="entry name" value="ADH_SHORT"/>
    <property type="match status" value="1"/>
</dbReference>
<dbReference type="SUPFAM" id="SSF51735">
    <property type="entry name" value="NAD(P)-binding Rossmann-fold domains"/>
    <property type="match status" value="1"/>
</dbReference>
<dbReference type="eggNOG" id="KOG0725">
    <property type="taxonomic scope" value="Eukaryota"/>
</dbReference>
<name>G7EB68_MIXOS</name>
<evidence type="ECO:0000313" key="6">
    <source>
        <dbReference type="EMBL" id="GAB00079.1"/>
    </source>
</evidence>
<dbReference type="CDD" id="cd05233">
    <property type="entry name" value="SDR_c"/>
    <property type="match status" value="1"/>
</dbReference>
<dbReference type="PRINTS" id="PR00080">
    <property type="entry name" value="SDRFAMILY"/>
</dbReference>
<dbReference type="STRING" id="764103.G7EB68"/>
<protein>
    <recommendedName>
        <fullName evidence="8">Ketoreductase (KR) domain-containing protein</fullName>
    </recommendedName>
</protein>
<dbReference type="PANTHER" id="PTHR43618:SF4">
    <property type="entry name" value="SHORT CHAIN DEHYDROGENASE_REDUCTASE FAMILY (AFU_ORTHOLOGUE AFUA_7G04540)"/>
    <property type="match status" value="1"/>
</dbReference>
<dbReference type="OrthoDB" id="3819888at2759"/>
<evidence type="ECO:0000256" key="4">
    <source>
        <dbReference type="RuleBase" id="RU000363"/>
    </source>
</evidence>
<sequence length="301" mass="31822">MAGSLVASKLFNLKGWNTLVTGGATGIGRMIAVTLASNGANVYITGRRKEVLEKTASLYSSDDAVKSAGGSIHAIQCDVQSKKSILEAVADISSKVDFLNLVVANAGIITPSVDIGSDPDSHTADSYSKVMLDQDPTSWDDCFKTNITACFFTAAAFLPLLGKAKTASSSPTKLPGSIITISSMSGITKESQSGQFAYNTSKAGTIQLTELLATELARPHIRVRVNSIAPGYFPSEMTTNSSGEDNKSSLSSEGFMTERGVPYGRPGTERDMAQLLLLFACNEYVTGQTTVIDGGWLLRHA</sequence>
<dbReference type="Pfam" id="PF00106">
    <property type="entry name" value="adh_short"/>
    <property type="match status" value="1"/>
</dbReference>
<feature type="region of interest" description="Disordered" evidence="5">
    <location>
        <begin position="236"/>
        <end position="261"/>
    </location>
</feature>
<dbReference type="InterPro" id="IPR020904">
    <property type="entry name" value="Sc_DH/Rdtase_CS"/>
</dbReference>
<keyword evidence="7" id="KW-1185">Reference proteome</keyword>
<dbReference type="PANTHER" id="PTHR43618">
    <property type="entry name" value="7-ALPHA-HYDROXYSTEROID DEHYDROGENASE"/>
    <property type="match status" value="1"/>
</dbReference>
<evidence type="ECO:0000256" key="2">
    <source>
        <dbReference type="ARBA" id="ARBA00022857"/>
    </source>
</evidence>
<dbReference type="OMA" id="VMDVTNK"/>
<dbReference type="GO" id="GO:0016491">
    <property type="term" value="F:oxidoreductase activity"/>
    <property type="evidence" value="ECO:0007669"/>
    <property type="project" value="UniProtKB-KW"/>
</dbReference>
<dbReference type="EMBL" id="BABT02000261">
    <property type="protein sequence ID" value="GAB00079.1"/>
    <property type="molecule type" value="Genomic_DNA"/>
</dbReference>
<evidence type="ECO:0008006" key="8">
    <source>
        <dbReference type="Google" id="ProtNLM"/>
    </source>
</evidence>